<comment type="caution">
    <text evidence="2">The sequence shown here is derived from an EMBL/GenBank/DDBJ whole genome shotgun (WGS) entry which is preliminary data.</text>
</comment>
<feature type="non-terminal residue" evidence="2">
    <location>
        <position position="1"/>
    </location>
</feature>
<feature type="compositionally biased region" description="Basic and acidic residues" evidence="1">
    <location>
        <begin position="124"/>
        <end position="144"/>
    </location>
</feature>
<protein>
    <submittedName>
        <fullName evidence="2">Uncharacterized protein</fullName>
    </submittedName>
</protein>
<feature type="region of interest" description="Disordered" evidence="1">
    <location>
        <begin position="79"/>
        <end position="102"/>
    </location>
</feature>
<keyword evidence="3" id="KW-1185">Reference proteome</keyword>
<feature type="compositionally biased region" description="Basic and acidic residues" evidence="1">
    <location>
        <begin position="89"/>
        <end position="102"/>
    </location>
</feature>
<evidence type="ECO:0000256" key="1">
    <source>
        <dbReference type="SAM" id="MobiDB-lite"/>
    </source>
</evidence>
<dbReference type="AlphaFoldDB" id="A0A8J2X549"/>
<organism evidence="2 3">
    <name type="scientific">Pelagomonas calceolata</name>
    <dbReference type="NCBI Taxonomy" id="35677"/>
    <lineage>
        <taxon>Eukaryota</taxon>
        <taxon>Sar</taxon>
        <taxon>Stramenopiles</taxon>
        <taxon>Ochrophyta</taxon>
        <taxon>Pelagophyceae</taxon>
        <taxon>Pelagomonadales</taxon>
        <taxon>Pelagomonadaceae</taxon>
        <taxon>Pelagomonas</taxon>
    </lineage>
</organism>
<proteinExistence type="predicted"/>
<feature type="compositionally biased region" description="Basic and acidic residues" evidence="1">
    <location>
        <begin position="215"/>
        <end position="232"/>
    </location>
</feature>
<feature type="region of interest" description="Disordered" evidence="1">
    <location>
        <begin position="121"/>
        <end position="147"/>
    </location>
</feature>
<feature type="region of interest" description="Disordered" evidence="1">
    <location>
        <begin position="194"/>
        <end position="232"/>
    </location>
</feature>
<dbReference type="EMBL" id="CAKKNE010000006">
    <property type="protein sequence ID" value="CAH0380038.1"/>
    <property type="molecule type" value="Genomic_DNA"/>
</dbReference>
<sequence length="252" mass="28844">TTIYIPTLLNKKARLVQRPDSQNDPSLYDVRRHGPIDARVRRVAAVVAQQPDAARGHDVGEKAARDALARDGGHALADRLAGPRRRVGHHDVARRDAAEPRRHAIQQHEVAVGVQRRLHRRPRAEREVDDVRRDAPEVEPELREAPQGAPHALAVGRRLVLPPARPRRRLARLRRFVRRWFRWASSFRAPRAARKRSPWSGRCNAQRSSRSVRGQTERGARRGARRDARDGKHEALWQPCSTALVQLIYDWK</sequence>
<dbReference type="Proteomes" id="UP000789595">
    <property type="component" value="Unassembled WGS sequence"/>
</dbReference>
<reference evidence="2" key="1">
    <citation type="submission" date="2021-11" db="EMBL/GenBank/DDBJ databases">
        <authorList>
            <consortium name="Genoscope - CEA"/>
            <person name="William W."/>
        </authorList>
    </citation>
    <scope>NUCLEOTIDE SEQUENCE</scope>
</reference>
<accession>A0A8J2X549</accession>
<evidence type="ECO:0000313" key="2">
    <source>
        <dbReference type="EMBL" id="CAH0380038.1"/>
    </source>
</evidence>
<gene>
    <name evidence="2" type="ORF">PECAL_6P16760</name>
</gene>
<feature type="compositionally biased region" description="Polar residues" evidence="1">
    <location>
        <begin position="203"/>
        <end position="214"/>
    </location>
</feature>
<name>A0A8J2X549_9STRA</name>
<evidence type="ECO:0000313" key="3">
    <source>
        <dbReference type="Proteomes" id="UP000789595"/>
    </source>
</evidence>